<dbReference type="GO" id="GO:0005737">
    <property type="term" value="C:cytoplasm"/>
    <property type="evidence" value="ECO:0007669"/>
    <property type="project" value="UniProtKB-SubCell"/>
</dbReference>
<dbReference type="SMART" id="SM00448">
    <property type="entry name" value="REC"/>
    <property type="match status" value="1"/>
</dbReference>
<dbReference type="GO" id="GO:0000160">
    <property type="term" value="P:phosphorelay signal transduction system"/>
    <property type="evidence" value="ECO:0007669"/>
    <property type="project" value="UniProtKB-KW"/>
</dbReference>
<dbReference type="GO" id="GO:0003700">
    <property type="term" value="F:DNA-binding transcription factor activity"/>
    <property type="evidence" value="ECO:0007669"/>
    <property type="project" value="InterPro"/>
</dbReference>
<dbReference type="Proteomes" id="UP000886817">
    <property type="component" value="Unassembled WGS sequence"/>
</dbReference>
<reference evidence="13" key="2">
    <citation type="submission" date="2021-04" db="EMBL/GenBank/DDBJ databases">
        <authorList>
            <person name="Gilroy R."/>
        </authorList>
    </citation>
    <scope>NUCLEOTIDE SEQUENCE</scope>
    <source>
        <strain evidence="13">ChiSjej1B19-8411</strain>
    </source>
</reference>
<keyword evidence="5" id="KW-0902">Two-component regulatory system</keyword>
<feature type="domain" description="Response regulatory" evidence="12">
    <location>
        <begin position="10"/>
        <end position="127"/>
    </location>
</feature>
<dbReference type="SMART" id="SM00342">
    <property type="entry name" value="HTH_ARAC"/>
    <property type="match status" value="1"/>
</dbReference>
<dbReference type="SUPFAM" id="SSF52172">
    <property type="entry name" value="CheY-like"/>
    <property type="match status" value="1"/>
</dbReference>
<keyword evidence="3" id="KW-0963">Cytoplasm</keyword>
<dbReference type="InterPro" id="IPR018060">
    <property type="entry name" value="HTH_AraC"/>
</dbReference>
<dbReference type="InterPro" id="IPR051552">
    <property type="entry name" value="HptR"/>
</dbReference>
<evidence type="ECO:0000256" key="2">
    <source>
        <dbReference type="ARBA" id="ARBA00018672"/>
    </source>
</evidence>
<comment type="caution">
    <text evidence="13">The sequence shown here is derived from an EMBL/GenBank/DDBJ whole genome shotgun (WGS) entry which is preliminary data.</text>
</comment>
<dbReference type="PROSITE" id="PS01124">
    <property type="entry name" value="HTH_ARAC_FAMILY_2"/>
    <property type="match status" value="1"/>
</dbReference>
<dbReference type="InterPro" id="IPR018062">
    <property type="entry name" value="HTH_AraC-typ_CS"/>
</dbReference>
<evidence type="ECO:0000256" key="1">
    <source>
        <dbReference type="ARBA" id="ARBA00004496"/>
    </source>
</evidence>
<dbReference type="EMBL" id="DXEX01000171">
    <property type="protein sequence ID" value="HIX59603.1"/>
    <property type="molecule type" value="Genomic_DNA"/>
</dbReference>
<evidence type="ECO:0000259" key="12">
    <source>
        <dbReference type="PROSITE" id="PS50110"/>
    </source>
</evidence>
<evidence type="ECO:0000313" key="14">
    <source>
        <dbReference type="Proteomes" id="UP000886817"/>
    </source>
</evidence>
<evidence type="ECO:0000256" key="6">
    <source>
        <dbReference type="ARBA" id="ARBA00023015"/>
    </source>
</evidence>
<sequence>MSGEERGTIKTIVVEDEVKILSNICSKICQLDPTFEIVGTAVDGREALEKIDLLRPQVVFTDISMPVMGGMELIKAVRDNYPSTVIVIVSGYSDFAYAQQAIRYGVSNYLLKPLENDSLIETLFDIKKSLSYFAARSQRHIFYSDRYEMESPSSVFLLAMVCVGNVIYNPQNEEVQSFYLDAVRQIHWPQIMKELLGSEAQWFVADDHAINQKIVAVKTEGLPHEASKTFLERLWERLKQETSFCVSLCSSRQTVPNEELWNLAKRLRNLMKQHLVVGRDSLFLLEEEENRTGDMLEIVKMKMNTYIKGYFLSTDLESFLGEIRLVFKYMESNHAPQENVEKICIYVLKLLEFADQNYDVAFLGEMQERMMKSISISVTEEELYENLMNEFEQVSQYMDTVRETSLENTLLKYVDDHFLTIESIEQVAEEFNYNYAYLSRLFKKKAGQSMNKYITSKKISLAKELMRKRPDLKLTEVSDLCGYNDWRYFSRVFKTETGMAPSEFKAAIPEKSAD</sequence>
<dbReference type="CDD" id="cd17536">
    <property type="entry name" value="REC_YesN-like"/>
    <property type="match status" value="1"/>
</dbReference>
<gene>
    <name evidence="13" type="ORF">IAA45_07815</name>
</gene>
<dbReference type="GO" id="GO:0043565">
    <property type="term" value="F:sequence-specific DNA binding"/>
    <property type="evidence" value="ECO:0007669"/>
    <property type="project" value="InterPro"/>
</dbReference>
<dbReference type="Gene3D" id="3.40.50.2300">
    <property type="match status" value="1"/>
</dbReference>
<proteinExistence type="predicted"/>
<evidence type="ECO:0000256" key="7">
    <source>
        <dbReference type="ARBA" id="ARBA00023125"/>
    </source>
</evidence>
<dbReference type="PROSITE" id="PS00041">
    <property type="entry name" value="HTH_ARAC_FAMILY_1"/>
    <property type="match status" value="1"/>
</dbReference>
<dbReference type="AlphaFoldDB" id="A0A9D2B3A1"/>
<feature type="modified residue" description="4-aspartylphosphate" evidence="10">
    <location>
        <position position="62"/>
    </location>
</feature>
<keyword evidence="6" id="KW-0805">Transcription regulation</keyword>
<keyword evidence="7" id="KW-0238">DNA-binding</keyword>
<evidence type="ECO:0000313" key="13">
    <source>
        <dbReference type="EMBL" id="HIX59603.1"/>
    </source>
</evidence>
<evidence type="ECO:0000256" key="4">
    <source>
        <dbReference type="ARBA" id="ARBA00022553"/>
    </source>
</evidence>
<dbReference type="PANTHER" id="PTHR42713">
    <property type="entry name" value="HISTIDINE KINASE-RELATED"/>
    <property type="match status" value="1"/>
</dbReference>
<evidence type="ECO:0000256" key="8">
    <source>
        <dbReference type="ARBA" id="ARBA00023163"/>
    </source>
</evidence>
<dbReference type="InterPro" id="IPR001789">
    <property type="entry name" value="Sig_transdc_resp-reg_receiver"/>
</dbReference>
<dbReference type="PANTHER" id="PTHR42713:SF3">
    <property type="entry name" value="TRANSCRIPTIONAL REGULATORY PROTEIN HPTR"/>
    <property type="match status" value="1"/>
</dbReference>
<dbReference type="Pfam" id="PF12833">
    <property type="entry name" value="HTH_18"/>
    <property type="match status" value="1"/>
</dbReference>
<organism evidence="13 14">
    <name type="scientific">Candidatus Blautia gallistercoris</name>
    <dbReference type="NCBI Taxonomy" id="2838490"/>
    <lineage>
        <taxon>Bacteria</taxon>
        <taxon>Bacillati</taxon>
        <taxon>Bacillota</taxon>
        <taxon>Clostridia</taxon>
        <taxon>Lachnospirales</taxon>
        <taxon>Lachnospiraceae</taxon>
        <taxon>Blautia</taxon>
    </lineage>
</organism>
<dbReference type="InterPro" id="IPR009057">
    <property type="entry name" value="Homeodomain-like_sf"/>
</dbReference>
<evidence type="ECO:0000256" key="3">
    <source>
        <dbReference type="ARBA" id="ARBA00022490"/>
    </source>
</evidence>
<dbReference type="InterPro" id="IPR011006">
    <property type="entry name" value="CheY-like_superfamily"/>
</dbReference>
<comment type="function">
    <text evidence="9">May play the central regulatory role in sporulation. It may be an element of the effector pathway responsible for the activation of sporulation genes in response to nutritional stress. Spo0A may act in concert with spo0H (a sigma factor) to control the expression of some genes that are critical to the sporulation process.</text>
</comment>
<evidence type="ECO:0000256" key="9">
    <source>
        <dbReference type="ARBA" id="ARBA00024867"/>
    </source>
</evidence>
<dbReference type="Pfam" id="PF00072">
    <property type="entry name" value="Response_reg"/>
    <property type="match status" value="1"/>
</dbReference>
<keyword evidence="4 10" id="KW-0597">Phosphoprotein</keyword>
<feature type="domain" description="HTH araC/xylS-type" evidence="11">
    <location>
        <begin position="408"/>
        <end position="507"/>
    </location>
</feature>
<evidence type="ECO:0000256" key="5">
    <source>
        <dbReference type="ARBA" id="ARBA00023012"/>
    </source>
</evidence>
<evidence type="ECO:0000256" key="10">
    <source>
        <dbReference type="PROSITE-ProRule" id="PRU00169"/>
    </source>
</evidence>
<dbReference type="PROSITE" id="PS50110">
    <property type="entry name" value="RESPONSE_REGULATORY"/>
    <property type="match status" value="1"/>
</dbReference>
<name>A0A9D2B3A1_9FIRM</name>
<accession>A0A9D2B3A1</accession>
<reference evidence="13" key="1">
    <citation type="journal article" date="2021" name="PeerJ">
        <title>Extensive microbial diversity within the chicken gut microbiome revealed by metagenomics and culture.</title>
        <authorList>
            <person name="Gilroy R."/>
            <person name="Ravi A."/>
            <person name="Getino M."/>
            <person name="Pursley I."/>
            <person name="Horton D.L."/>
            <person name="Alikhan N.F."/>
            <person name="Baker D."/>
            <person name="Gharbi K."/>
            <person name="Hall N."/>
            <person name="Watson M."/>
            <person name="Adriaenssens E.M."/>
            <person name="Foster-Nyarko E."/>
            <person name="Jarju S."/>
            <person name="Secka A."/>
            <person name="Antonio M."/>
            <person name="Oren A."/>
            <person name="Chaudhuri R.R."/>
            <person name="La Ragione R."/>
            <person name="Hildebrand F."/>
            <person name="Pallen M.J."/>
        </authorList>
    </citation>
    <scope>NUCLEOTIDE SEQUENCE</scope>
    <source>
        <strain evidence="13">ChiSjej1B19-8411</strain>
    </source>
</reference>
<dbReference type="Gene3D" id="1.10.10.60">
    <property type="entry name" value="Homeodomain-like"/>
    <property type="match status" value="2"/>
</dbReference>
<comment type="subcellular location">
    <subcellularLocation>
        <location evidence="1">Cytoplasm</location>
    </subcellularLocation>
</comment>
<evidence type="ECO:0000259" key="11">
    <source>
        <dbReference type="PROSITE" id="PS01124"/>
    </source>
</evidence>
<keyword evidence="8" id="KW-0804">Transcription</keyword>
<dbReference type="SUPFAM" id="SSF46689">
    <property type="entry name" value="Homeodomain-like"/>
    <property type="match status" value="2"/>
</dbReference>
<protein>
    <recommendedName>
        <fullName evidence="2">Stage 0 sporulation protein A homolog</fullName>
    </recommendedName>
</protein>